<proteinExistence type="predicted"/>
<dbReference type="EMBL" id="CAMAPF010000956">
    <property type="protein sequence ID" value="CAH9129725.1"/>
    <property type="molecule type" value="Genomic_DNA"/>
</dbReference>
<protein>
    <submittedName>
        <fullName evidence="1">Uncharacterized protein</fullName>
    </submittedName>
</protein>
<keyword evidence="2" id="KW-1185">Reference proteome</keyword>
<reference evidence="1" key="1">
    <citation type="submission" date="2022-07" db="EMBL/GenBank/DDBJ databases">
        <authorList>
            <person name="Macas J."/>
            <person name="Novak P."/>
            <person name="Neumann P."/>
        </authorList>
    </citation>
    <scope>NUCLEOTIDE SEQUENCE</scope>
</reference>
<comment type="caution">
    <text evidence="1">The sequence shown here is derived from an EMBL/GenBank/DDBJ whole genome shotgun (WGS) entry which is preliminary data.</text>
</comment>
<name>A0AAV0F2K0_9ASTE</name>
<evidence type="ECO:0000313" key="2">
    <source>
        <dbReference type="Proteomes" id="UP001152523"/>
    </source>
</evidence>
<dbReference type="Proteomes" id="UP001152523">
    <property type="component" value="Unassembled WGS sequence"/>
</dbReference>
<sequence>MFNCSPYIGCARNASIHFPDLLRFTLVWFVMDIPEIDRDKNLPCMHRHLFEHTSPEVHHKYETGPWTIRVEDYTFRNDFATFFIENIVPLDTYILLRHIGNFTFKALMFDKDEISLNFWASPSGSCNTSSSQACL</sequence>
<accession>A0AAV0F2K0</accession>
<dbReference type="AlphaFoldDB" id="A0AAV0F2K0"/>
<gene>
    <name evidence="1" type="ORF">CEPIT_LOCUS30075</name>
</gene>
<organism evidence="1 2">
    <name type="scientific">Cuscuta epithymum</name>
    <dbReference type="NCBI Taxonomy" id="186058"/>
    <lineage>
        <taxon>Eukaryota</taxon>
        <taxon>Viridiplantae</taxon>
        <taxon>Streptophyta</taxon>
        <taxon>Embryophyta</taxon>
        <taxon>Tracheophyta</taxon>
        <taxon>Spermatophyta</taxon>
        <taxon>Magnoliopsida</taxon>
        <taxon>eudicotyledons</taxon>
        <taxon>Gunneridae</taxon>
        <taxon>Pentapetalae</taxon>
        <taxon>asterids</taxon>
        <taxon>lamiids</taxon>
        <taxon>Solanales</taxon>
        <taxon>Convolvulaceae</taxon>
        <taxon>Cuscuteae</taxon>
        <taxon>Cuscuta</taxon>
        <taxon>Cuscuta subgen. Cuscuta</taxon>
    </lineage>
</organism>
<evidence type="ECO:0000313" key="1">
    <source>
        <dbReference type="EMBL" id="CAH9129725.1"/>
    </source>
</evidence>